<evidence type="ECO:0000313" key="3">
    <source>
        <dbReference type="Proteomes" id="UP001611494"/>
    </source>
</evidence>
<accession>A0ABW7W7K0</accession>
<protein>
    <submittedName>
        <fullName evidence="2">ParA family protein</fullName>
    </submittedName>
</protein>
<dbReference type="Pfam" id="PF13614">
    <property type="entry name" value="AAA_31"/>
    <property type="match status" value="1"/>
</dbReference>
<proteinExistence type="predicted"/>
<organism evidence="2 3">
    <name type="scientific">Nocardia testacea</name>
    <dbReference type="NCBI Taxonomy" id="248551"/>
    <lineage>
        <taxon>Bacteria</taxon>
        <taxon>Bacillati</taxon>
        <taxon>Actinomycetota</taxon>
        <taxon>Actinomycetes</taxon>
        <taxon>Mycobacteriales</taxon>
        <taxon>Nocardiaceae</taxon>
        <taxon>Nocardia</taxon>
    </lineage>
</organism>
<evidence type="ECO:0000259" key="1">
    <source>
        <dbReference type="Pfam" id="PF13614"/>
    </source>
</evidence>
<name>A0ABW7W7K0_9NOCA</name>
<dbReference type="SUPFAM" id="SSF52540">
    <property type="entry name" value="P-loop containing nucleoside triphosphate hydrolases"/>
    <property type="match status" value="1"/>
</dbReference>
<dbReference type="EMBL" id="JBIRYL010000030">
    <property type="protein sequence ID" value="MFI2234501.1"/>
    <property type="molecule type" value="Genomic_DNA"/>
</dbReference>
<sequence length="269" mass="29243">MRIYAIANQKGGVGKTVDTINLSATLAEQGRRVLALDWDPQGHLTEAIGARPAEAEDPSLARALLGQWSGELADLVQPVDDGLYVIPTSDDMFLLEPQMYGRSGREYLLSRFLDALLGTFDDIVIDCPPSLGALNDNALVATRQRPADDQVQGRIVIPVQAEDSSIRALRLFLRQITTLQDALDIQLDVAGLIVNLYDSRKGRIATSTLEAFQSHPLGVLAVFKDLKEVREAWRLHTTVIAHAPESETAAGFRALAARLDPDLAPVVAS</sequence>
<reference evidence="2 3" key="1">
    <citation type="submission" date="2024-10" db="EMBL/GenBank/DDBJ databases">
        <title>The Natural Products Discovery Center: Release of the First 8490 Sequenced Strains for Exploring Actinobacteria Biosynthetic Diversity.</title>
        <authorList>
            <person name="Kalkreuter E."/>
            <person name="Kautsar S.A."/>
            <person name="Yang D."/>
            <person name="Bader C.D."/>
            <person name="Teijaro C.N."/>
            <person name="Fluegel L."/>
            <person name="Davis C.M."/>
            <person name="Simpson J.R."/>
            <person name="Lauterbach L."/>
            <person name="Steele A.D."/>
            <person name="Gui C."/>
            <person name="Meng S."/>
            <person name="Li G."/>
            <person name="Viehrig K."/>
            <person name="Ye F."/>
            <person name="Su P."/>
            <person name="Kiefer A.F."/>
            <person name="Nichols A."/>
            <person name="Cepeda A.J."/>
            <person name="Yan W."/>
            <person name="Fan B."/>
            <person name="Jiang Y."/>
            <person name="Adhikari A."/>
            <person name="Zheng C.-J."/>
            <person name="Schuster L."/>
            <person name="Cowan T.M."/>
            <person name="Smanski M.J."/>
            <person name="Chevrette M.G."/>
            <person name="De Carvalho L.P.S."/>
            <person name="Shen B."/>
        </authorList>
    </citation>
    <scope>NUCLEOTIDE SEQUENCE [LARGE SCALE GENOMIC DNA]</scope>
    <source>
        <strain evidence="2 3">NPDC019377</strain>
    </source>
</reference>
<dbReference type="InterPro" id="IPR050678">
    <property type="entry name" value="DNA_Partitioning_ATPase"/>
</dbReference>
<comment type="caution">
    <text evidence="2">The sequence shown here is derived from an EMBL/GenBank/DDBJ whole genome shotgun (WGS) entry which is preliminary data.</text>
</comment>
<dbReference type="CDD" id="cd02042">
    <property type="entry name" value="ParAB_family"/>
    <property type="match status" value="1"/>
</dbReference>
<dbReference type="RefSeq" id="WP_397067282.1">
    <property type="nucleotide sequence ID" value="NZ_JBIRYL010000030.1"/>
</dbReference>
<dbReference type="InterPro" id="IPR025669">
    <property type="entry name" value="AAA_dom"/>
</dbReference>
<gene>
    <name evidence="2" type="ORF">ACH49Z_32105</name>
</gene>
<evidence type="ECO:0000313" key="2">
    <source>
        <dbReference type="EMBL" id="MFI2234501.1"/>
    </source>
</evidence>
<dbReference type="Proteomes" id="UP001611494">
    <property type="component" value="Unassembled WGS sequence"/>
</dbReference>
<dbReference type="PANTHER" id="PTHR13696:SF99">
    <property type="entry name" value="COBYRINIC ACID AC-DIAMIDE SYNTHASE"/>
    <property type="match status" value="1"/>
</dbReference>
<keyword evidence="3" id="KW-1185">Reference proteome</keyword>
<feature type="domain" description="AAA" evidence="1">
    <location>
        <begin position="1"/>
        <end position="188"/>
    </location>
</feature>
<dbReference type="Gene3D" id="3.40.50.300">
    <property type="entry name" value="P-loop containing nucleotide triphosphate hydrolases"/>
    <property type="match status" value="1"/>
</dbReference>
<dbReference type="PANTHER" id="PTHR13696">
    <property type="entry name" value="P-LOOP CONTAINING NUCLEOSIDE TRIPHOSPHATE HYDROLASE"/>
    <property type="match status" value="1"/>
</dbReference>
<dbReference type="InterPro" id="IPR027417">
    <property type="entry name" value="P-loop_NTPase"/>
</dbReference>